<evidence type="ECO:0000313" key="2">
    <source>
        <dbReference type="Proteomes" id="UP000019205"/>
    </source>
</evidence>
<evidence type="ECO:0000313" key="1">
    <source>
        <dbReference type="EMBL" id="EAQ96445.1"/>
    </source>
</evidence>
<dbReference type="AlphaFoldDB" id="A4ABZ5"/>
<dbReference type="STRING" id="314285.KT71_05457"/>
<organism evidence="1 2">
    <name type="scientific">Congregibacter litoralis KT71</name>
    <dbReference type="NCBI Taxonomy" id="314285"/>
    <lineage>
        <taxon>Bacteria</taxon>
        <taxon>Pseudomonadati</taxon>
        <taxon>Pseudomonadota</taxon>
        <taxon>Gammaproteobacteria</taxon>
        <taxon>Cellvibrionales</taxon>
        <taxon>Halieaceae</taxon>
        <taxon>Congregibacter</taxon>
    </lineage>
</organism>
<protein>
    <recommendedName>
        <fullName evidence="3">Thioesterase domain-containing protein</fullName>
    </recommendedName>
</protein>
<keyword evidence="2" id="KW-1185">Reference proteome</keyword>
<name>A4ABZ5_9GAMM</name>
<reference evidence="1 2" key="2">
    <citation type="journal article" date="2009" name="PLoS ONE">
        <title>The photosynthetic apparatus and its regulation in the aerobic gammaproteobacterium Congregibacter litoralis gen. nov., sp. nov.</title>
        <authorList>
            <person name="Spring S."/>
            <person name="Lunsdorf H."/>
            <person name="Fuchs B.M."/>
            <person name="Tindall B.J."/>
        </authorList>
    </citation>
    <scope>NUCLEOTIDE SEQUENCE [LARGE SCALE GENOMIC DNA]</scope>
    <source>
        <strain evidence="1">KT71</strain>
    </source>
</reference>
<comment type="caution">
    <text evidence="1">The sequence shown here is derived from an EMBL/GenBank/DDBJ whole genome shotgun (WGS) entry which is preliminary data.</text>
</comment>
<accession>A4ABZ5</accession>
<dbReference type="InterPro" id="IPR029069">
    <property type="entry name" value="HotDog_dom_sf"/>
</dbReference>
<dbReference type="EMBL" id="AAOA02000006">
    <property type="protein sequence ID" value="EAQ96445.1"/>
    <property type="molecule type" value="Genomic_DNA"/>
</dbReference>
<proteinExistence type="predicted"/>
<dbReference type="HOGENOM" id="CLU_1793696_0_0_6"/>
<dbReference type="eggNOG" id="ENOG5033V2X">
    <property type="taxonomic scope" value="Bacteria"/>
</dbReference>
<dbReference type="Proteomes" id="UP000019205">
    <property type="component" value="Chromosome"/>
</dbReference>
<reference evidence="1 2" key="1">
    <citation type="journal article" date="2007" name="Proc. Natl. Acad. Sci. U.S.A.">
        <title>Characterization of a marine gammaproteobacterium capable of aerobic anoxygenic photosynthesis.</title>
        <authorList>
            <person name="Fuchs B.M."/>
            <person name="Spring S."/>
            <person name="Teeling H."/>
            <person name="Quast C."/>
            <person name="Wulf J."/>
            <person name="Schattenhofer M."/>
            <person name="Yan S."/>
            <person name="Ferriera S."/>
            <person name="Johnson J."/>
            <person name="Glockner F.O."/>
            <person name="Amann R."/>
        </authorList>
    </citation>
    <scope>NUCLEOTIDE SEQUENCE [LARGE SCALE GENOMIC DNA]</scope>
    <source>
        <strain evidence="1">KT71</strain>
    </source>
</reference>
<gene>
    <name evidence="1" type="ORF">KT71_05457</name>
</gene>
<dbReference type="Gene3D" id="3.10.129.10">
    <property type="entry name" value="Hotdog Thioesterase"/>
    <property type="match status" value="1"/>
</dbReference>
<dbReference type="SUPFAM" id="SSF54637">
    <property type="entry name" value="Thioesterase/thiol ester dehydrase-isomerase"/>
    <property type="match status" value="1"/>
</dbReference>
<sequence>MSTSMGELVREGNWQGVEALFNEMEFVRRLGLVVDLSDPEKPRGDVRTIESYHLGGIGQDFVNGAVTSGVIDIVLGLTGLPFAEMGYFATRNLQIDLTLPVEKDGFYVTARATSRIGKNLFAEATVFNPNGEPRVHATGVVRIGIRGAQAAT</sequence>
<evidence type="ECO:0008006" key="3">
    <source>
        <dbReference type="Google" id="ProtNLM"/>
    </source>
</evidence>
<dbReference type="RefSeq" id="WP_008293510.1">
    <property type="nucleotide sequence ID" value="NZ_CM002299.1"/>
</dbReference>